<reference evidence="11 13" key="1">
    <citation type="submission" date="2016-06" db="EMBL/GenBank/DDBJ databases">
        <authorList>
            <person name="Kjaerup R.B."/>
            <person name="Dalgaard T.S."/>
            <person name="Juul-Madsen H.R."/>
        </authorList>
    </citation>
    <scope>NUCLEOTIDE SEQUENCE [LARGE SCALE GENOMIC DNA]</scope>
    <source>
        <strain evidence="11">Orrdi1</strain>
    </source>
</reference>
<evidence type="ECO:0000313" key="12">
    <source>
        <dbReference type="EMBL" id="SOE49418.1"/>
    </source>
</evidence>
<evidence type="ECO:0000259" key="10">
    <source>
        <dbReference type="Pfam" id="PF11356"/>
    </source>
</evidence>
<sequence>MYFNFITLARRGAMLACAAGVGVWGALLLAPKPQALPPGLTAPPPARSDIAPLAQWFGASASSAIKVVIVGLISAGERGTAVLRVDGQPPQAYRVGQPLAQGVTLARVEADGVVLSADGATQRVQAPAAPALSSPGFVPVQR</sequence>
<dbReference type="InterPro" id="IPR024961">
    <property type="entry name" value="T2SS_GspC_N"/>
</dbReference>
<dbReference type="GO" id="GO:0005886">
    <property type="term" value="C:plasma membrane"/>
    <property type="evidence" value="ECO:0007669"/>
    <property type="project" value="UniProtKB-SubCell"/>
</dbReference>
<evidence type="ECO:0000313" key="11">
    <source>
        <dbReference type="EMBL" id="SBT26689.1"/>
    </source>
</evidence>
<comment type="subcellular location">
    <subcellularLocation>
        <location evidence="1">Cell inner membrane</location>
    </subcellularLocation>
</comment>
<dbReference type="KEGG" id="odi:ODI_R2059"/>
<keyword evidence="6" id="KW-0653">Protein transport</keyword>
<dbReference type="STRING" id="1851544.ODI_01980"/>
<gene>
    <name evidence="11" type="ORF">ODI_01980</name>
    <name evidence="12" type="ORF">ODI_R2059</name>
</gene>
<feature type="transmembrane region" description="Helical" evidence="9">
    <location>
        <begin position="50"/>
        <end position="74"/>
    </location>
</feature>
<dbReference type="Gene3D" id="2.30.30.830">
    <property type="match status" value="1"/>
</dbReference>
<dbReference type="GO" id="GO:0015031">
    <property type="term" value="P:protein transport"/>
    <property type="evidence" value="ECO:0007669"/>
    <property type="project" value="UniProtKB-KW"/>
</dbReference>
<reference evidence="12 13" key="2">
    <citation type="submission" date="2017-08" db="EMBL/GenBank/DDBJ databases">
        <authorList>
            <person name="de Groot N.N."/>
        </authorList>
    </citation>
    <scope>NUCLEOTIDE SEQUENCE [LARGE SCALE GENOMIC DNA]</scope>
    <source>
        <strain evidence="12">Orrdi1</strain>
    </source>
</reference>
<evidence type="ECO:0000256" key="6">
    <source>
        <dbReference type="ARBA" id="ARBA00022927"/>
    </source>
</evidence>
<dbReference type="Proteomes" id="UP000078558">
    <property type="component" value="Chromosome I"/>
</dbReference>
<dbReference type="EMBL" id="LT907988">
    <property type="protein sequence ID" value="SOE49418.1"/>
    <property type="molecule type" value="Genomic_DNA"/>
</dbReference>
<evidence type="ECO:0000313" key="13">
    <source>
        <dbReference type="Proteomes" id="UP000078558"/>
    </source>
</evidence>
<keyword evidence="3" id="KW-1003">Cell membrane</keyword>
<evidence type="ECO:0000256" key="4">
    <source>
        <dbReference type="ARBA" id="ARBA00022519"/>
    </source>
</evidence>
<accession>A0A1C3K596</accession>
<dbReference type="EMBL" id="FLRC01000038">
    <property type="protein sequence ID" value="SBT26689.1"/>
    <property type="molecule type" value="Genomic_DNA"/>
</dbReference>
<keyword evidence="7 9" id="KW-1133">Transmembrane helix</keyword>
<proteinExistence type="predicted"/>
<feature type="domain" description="Type II secretion system protein GspC N-terminal" evidence="10">
    <location>
        <begin position="64"/>
        <end position="123"/>
    </location>
</feature>
<name>A0A1C3K596_9BURK</name>
<evidence type="ECO:0000256" key="5">
    <source>
        <dbReference type="ARBA" id="ARBA00022692"/>
    </source>
</evidence>
<keyword evidence="4" id="KW-0997">Cell inner membrane</keyword>
<evidence type="ECO:0000256" key="3">
    <source>
        <dbReference type="ARBA" id="ARBA00022475"/>
    </source>
</evidence>
<protein>
    <submittedName>
        <fullName evidence="11">General secretion pathway protein C</fullName>
    </submittedName>
</protein>
<dbReference type="RefSeq" id="WP_231968227.1">
    <property type="nucleotide sequence ID" value="NZ_LT907988.1"/>
</dbReference>
<keyword evidence="2" id="KW-0813">Transport</keyword>
<evidence type="ECO:0000256" key="9">
    <source>
        <dbReference type="SAM" id="Phobius"/>
    </source>
</evidence>
<keyword evidence="5 9" id="KW-0812">Transmembrane</keyword>
<dbReference type="Pfam" id="PF11356">
    <property type="entry name" value="T2SSC"/>
    <property type="match status" value="1"/>
</dbReference>
<evidence type="ECO:0000256" key="7">
    <source>
        <dbReference type="ARBA" id="ARBA00022989"/>
    </source>
</evidence>
<keyword evidence="8 9" id="KW-0472">Membrane</keyword>
<evidence type="ECO:0000256" key="1">
    <source>
        <dbReference type="ARBA" id="ARBA00004533"/>
    </source>
</evidence>
<feature type="transmembrane region" description="Helical" evidence="9">
    <location>
        <begin position="12"/>
        <end position="30"/>
    </location>
</feature>
<dbReference type="AlphaFoldDB" id="A0A1C3K596"/>
<evidence type="ECO:0000256" key="8">
    <source>
        <dbReference type="ARBA" id="ARBA00023136"/>
    </source>
</evidence>
<evidence type="ECO:0000256" key="2">
    <source>
        <dbReference type="ARBA" id="ARBA00022448"/>
    </source>
</evidence>
<organism evidence="11 13">
    <name type="scientific">Orrella dioscoreae</name>
    <dbReference type="NCBI Taxonomy" id="1851544"/>
    <lineage>
        <taxon>Bacteria</taxon>
        <taxon>Pseudomonadati</taxon>
        <taxon>Pseudomonadota</taxon>
        <taxon>Betaproteobacteria</taxon>
        <taxon>Burkholderiales</taxon>
        <taxon>Alcaligenaceae</taxon>
        <taxon>Orrella</taxon>
    </lineage>
</organism>
<keyword evidence="13" id="KW-1185">Reference proteome</keyword>